<comment type="caution">
    <text evidence="7">The sequence shown here is derived from an EMBL/GenBank/DDBJ whole genome shotgun (WGS) entry which is preliminary data.</text>
</comment>
<reference evidence="7 8" key="1">
    <citation type="journal article" date="2021" name="J. Hered.">
        <title>A chromosome-level genome assembly of the parasitoid wasp, Cotesia glomerata (Hymenoptera: Braconidae).</title>
        <authorList>
            <person name="Pinto B.J."/>
            <person name="Weis J.J."/>
            <person name="Gamble T."/>
            <person name="Ode P.J."/>
            <person name="Paul R."/>
            <person name="Zaspel J.M."/>
        </authorList>
    </citation>
    <scope>NUCLEOTIDE SEQUENCE [LARGE SCALE GENOMIC DNA]</scope>
    <source>
        <strain evidence="7">CgM1</strain>
    </source>
</reference>
<name>A0AAV7I397_COTGL</name>
<feature type="transmembrane region" description="Helical" evidence="6">
    <location>
        <begin position="44"/>
        <end position="64"/>
    </location>
</feature>
<dbReference type="AlphaFoldDB" id="A0AAV7I397"/>
<evidence type="ECO:0000313" key="7">
    <source>
        <dbReference type="EMBL" id="KAH0540434.1"/>
    </source>
</evidence>
<evidence type="ECO:0000313" key="8">
    <source>
        <dbReference type="Proteomes" id="UP000826195"/>
    </source>
</evidence>
<protein>
    <recommendedName>
        <fullName evidence="9">Gustatory receptor</fullName>
    </recommendedName>
</protein>
<dbReference type="GO" id="GO:0050909">
    <property type="term" value="P:sensory perception of taste"/>
    <property type="evidence" value="ECO:0007669"/>
    <property type="project" value="InterPro"/>
</dbReference>
<evidence type="ECO:0000256" key="2">
    <source>
        <dbReference type="ARBA" id="ARBA00022475"/>
    </source>
</evidence>
<dbReference type="Pfam" id="PF08395">
    <property type="entry name" value="7tm_7"/>
    <property type="match status" value="2"/>
</dbReference>
<keyword evidence="5 6" id="KW-0472">Membrane</keyword>
<keyword evidence="3 6" id="KW-0812">Transmembrane</keyword>
<dbReference type="InterPro" id="IPR013604">
    <property type="entry name" value="7TM_chemorcpt"/>
</dbReference>
<dbReference type="EMBL" id="JAHXZJ010002609">
    <property type="protein sequence ID" value="KAH0540434.1"/>
    <property type="molecule type" value="Genomic_DNA"/>
</dbReference>
<comment type="subcellular location">
    <subcellularLocation>
        <location evidence="1">Cell membrane</location>
        <topology evidence="1">Multi-pass membrane protein</topology>
    </subcellularLocation>
</comment>
<evidence type="ECO:0000256" key="5">
    <source>
        <dbReference type="ARBA" id="ARBA00023136"/>
    </source>
</evidence>
<accession>A0AAV7I397</accession>
<gene>
    <name evidence="7" type="ORF">KQX54_017341</name>
</gene>
<keyword evidence="8" id="KW-1185">Reference proteome</keyword>
<feature type="transmembrane region" description="Helical" evidence="6">
    <location>
        <begin position="70"/>
        <end position="91"/>
    </location>
</feature>
<proteinExistence type="predicted"/>
<dbReference type="Proteomes" id="UP000826195">
    <property type="component" value="Unassembled WGS sequence"/>
</dbReference>
<organism evidence="7 8">
    <name type="scientific">Cotesia glomerata</name>
    <name type="common">Lepidopteran parasitic wasp</name>
    <name type="synonym">Apanteles glomeratus</name>
    <dbReference type="NCBI Taxonomy" id="32391"/>
    <lineage>
        <taxon>Eukaryota</taxon>
        <taxon>Metazoa</taxon>
        <taxon>Ecdysozoa</taxon>
        <taxon>Arthropoda</taxon>
        <taxon>Hexapoda</taxon>
        <taxon>Insecta</taxon>
        <taxon>Pterygota</taxon>
        <taxon>Neoptera</taxon>
        <taxon>Endopterygota</taxon>
        <taxon>Hymenoptera</taxon>
        <taxon>Apocrita</taxon>
        <taxon>Ichneumonoidea</taxon>
        <taxon>Braconidae</taxon>
        <taxon>Microgastrinae</taxon>
        <taxon>Cotesia</taxon>
    </lineage>
</organism>
<evidence type="ECO:0008006" key="9">
    <source>
        <dbReference type="Google" id="ProtNLM"/>
    </source>
</evidence>
<evidence type="ECO:0000256" key="1">
    <source>
        <dbReference type="ARBA" id="ARBA00004651"/>
    </source>
</evidence>
<dbReference type="GO" id="GO:0005886">
    <property type="term" value="C:plasma membrane"/>
    <property type="evidence" value="ECO:0007669"/>
    <property type="project" value="UniProtKB-SubCell"/>
</dbReference>
<sequence>MSVILLIYIIRQKSLVIVKNRFNDVDKWLNSCEDYQLDHDNTNYWIFFTNMMLIYCWSIIRIVFTVSWAINIALILTTAFGFILIVQYTMIITMINKRLRSINATLLKLGSTWHKAILNDFCTITDAYVELCDMCDKIADFYGIPTLINAETAKIIDELLDRFAVNREITNKLYNFSNDLWHMKFEFTLCDIIPLDHTLLAVISGTTVTYLIIAIQFHLSKND</sequence>
<evidence type="ECO:0000256" key="6">
    <source>
        <dbReference type="SAM" id="Phobius"/>
    </source>
</evidence>
<feature type="transmembrane region" description="Helical" evidence="6">
    <location>
        <begin position="199"/>
        <end position="219"/>
    </location>
</feature>
<evidence type="ECO:0000256" key="3">
    <source>
        <dbReference type="ARBA" id="ARBA00022692"/>
    </source>
</evidence>
<keyword evidence="2" id="KW-1003">Cell membrane</keyword>
<evidence type="ECO:0000256" key="4">
    <source>
        <dbReference type="ARBA" id="ARBA00022989"/>
    </source>
</evidence>
<keyword evidence="4 6" id="KW-1133">Transmembrane helix</keyword>